<dbReference type="PROSITE" id="PS51677">
    <property type="entry name" value="NODB"/>
    <property type="match status" value="1"/>
</dbReference>
<proteinExistence type="predicted"/>
<dbReference type="InterPro" id="IPR051398">
    <property type="entry name" value="Polysacch_Deacetylase"/>
</dbReference>
<dbReference type="GO" id="GO:0005975">
    <property type="term" value="P:carbohydrate metabolic process"/>
    <property type="evidence" value="ECO:0007669"/>
    <property type="project" value="InterPro"/>
</dbReference>
<dbReference type="EMBL" id="MJAT01000001">
    <property type="protein sequence ID" value="OEH86715.1"/>
    <property type="molecule type" value="Genomic_DNA"/>
</dbReference>
<name>A0A1E5L989_9FIRM</name>
<evidence type="ECO:0000313" key="6">
    <source>
        <dbReference type="Proteomes" id="UP000095255"/>
    </source>
</evidence>
<evidence type="ECO:0000256" key="2">
    <source>
        <dbReference type="ARBA" id="ARBA00022729"/>
    </source>
</evidence>
<keyword evidence="3" id="KW-0812">Transmembrane</keyword>
<dbReference type="AlphaFoldDB" id="A0A1E5L989"/>
<dbReference type="RefSeq" id="WP_069700592.1">
    <property type="nucleotide sequence ID" value="NZ_MJAT01000001.1"/>
</dbReference>
<keyword evidence="3" id="KW-0472">Membrane</keyword>
<dbReference type="InterPro" id="IPR002509">
    <property type="entry name" value="NODB_dom"/>
</dbReference>
<evidence type="ECO:0000313" key="5">
    <source>
        <dbReference type="EMBL" id="OEH86715.1"/>
    </source>
</evidence>
<feature type="transmembrane region" description="Helical" evidence="3">
    <location>
        <begin position="7"/>
        <end position="32"/>
    </location>
</feature>
<reference evidence="5 6" key="1">
    <citation type="submission" date="2016-09" db="EMBL/GenBank/DDBJ databases">
        <title>Desulfuribacillus arsenicus sp. nov., an obligately anaerobic, dissimilatory arsenic- and antimonate-reducing bacterium isolated from anoxic sediments.</title>
        <authorList>
            <person name="Abin C.A."/>
            <person name="Hollibaugh J.T."/>
        </authorList>
    </citation>
    <scope>NUCLEOTIDE SEQUENCE [LARGE SCALE GENOMIC DNA]</scope>
    <source>
        <strain evidence="5 6">MLFW-2</strain>
    </source>
</reference>
<comment type="subcellular location">
    <subcellularLocation>
        <location evidence="1">Secreted</location>
    </subcellularLocation>
</comment>
<evidence type="ECO:0000256" key="1">
    <source>
        <dbReference type="ARBA" id="ARBA00004613"/>
    </source>
</evidence>
<feature type="domain" description="NodB homology" evidence="4">
    <location>
        <begin position="202"/>
        <end position="410"/>
    </location>
</feature>
<keyword evidence="3" id="KW-1133">Transmembrane helix</keyword>
<evidence type="ECO:0000259" key="4">
    <source>
        <dbReference type="PROSITE" id="PS51677"/>
    </source>
</evidence>
<comment type="caution">
    <text evidence="5">The sequence shown here is derived from an EMBL/GenBank/DDBJ whole genome shotgun (WGS) entry which is preliminary data.</text>
</comment>
<sequence length="410" mass="46855">MAEKKSVFYTSILSFLIIFSVLAISLMGYILWQALQTELVSQQTVTNVAPSVEEQADADVENIAGENPSLLENNELAIDQVPKNSAYDTGAETHFSHPILDQLHALLSEISFVVLTYHHIDPNVVNNPVSITPKHFQEQLIALEKSPYAPITYEQLTQFIKVANEMRHLLSSIPENQSYQLSTQQDLWANDSLSFLKTLPKQGYHITFDDGYQSDFTYAYPALKDKRIPATFFIIVGYTKRAKEPTPEKLAFPHASWEEYRTINRHPLFQVQSHTFDTHSYELGVNNKRISALAGRVYRRELGRIETEKEYLDRIYHDVSLGKTYLENQLKPHRANGLSYPFGVYNMNVIRMAEKAGVEYMFTNQATLVTRATVQQEIPRVNVGDPTIDATKMMNMIDSLFQTQHDDKKP</sequence>
<dbReference type="PANTHER" id="PTHR34216:SF3">
    <property type="entry name" value="POLY-BETA-1,6-N-ACETYL-D-GLUCOSAMINE N-DEACETYLASE"/>
    <property type="match status" value="1"/>
</dbReference>
<dbReference type="Gene3D" id="3.20.20.370">
    <property type="entry name" value="Glycoside hydrolase/deacetylase"/>
    <property type="match status" value="1"/>
</dbReference>
<keyword evidence="2" id="KW-0732">Signal</keyword>
<dbReference type="GO" id="GO:0016810">
    <property type="term" value="F:hydrolase activity, acting on carbon-nitrogen (but not peptide) bonds"/>
    <property type="evidence" value="ECO:0007669"/>
    <property type="project" value="InterPro"/>
</dbReference>
<dbReference type="Pfam" id="PF01522">
    <property type="entry name" value="Polysacc_deac_1"/>
    <property type="match status" value="1"/>
</dbReference>
<protein>
    <recommendedName>
        <fullName evidence="4">NodB homology domain-containing protein</fullName>
    </recommendedName>
</protein>
<dbReference type="PANTHER" id="PTHR34216">
    <property type="match status" value="1"/>
</dbReference>
<gene>
    <name evidence="5" type="ORF">BHU72_00100</name>
</gene>
<dbReference type="SUPFAM" id="SSF88713">
    <property type="entry name" value="Glycoside hydrolase/deacetylase"/>
    <property type="match status" value="1"/>
</dbReference>
<evidence type="ECO:0000256" key="3">
    <source>
        <dbReference type="SAM" id="Phobius"/>
    </source>
</evidence>
<dbReference type="STRING" id="1390249.BHU72_00100"/>
<organism evidence="5 6">
    <name type="scientific">Desulfuribacillus stibiiarsenatis</name>
    <dbReference type="NCBI Taxonomy" id="1390249"/>
    <lineage>
        <taxon>Bacteria</taxon>
        <taxon>Bacillati</taxon>
        <taxon>Bacillota</taxon>
        <taxon>Desulfuribacillia</taxon>
        <taxon>Desulfuribacillales</taxon>
        <taxon>Desulfuribacillaceae</taxon>
        <taxon>Desulfuribacillus</taxon>
    </lineage>
</organism>
<accession>A0A1E5L989</accession>
<dbReference type="CDD" id="cd10918">
    <property type="entry name" value="CE4_NodB_like_5s_6s"/>
    <property type="match status" value="1"/>
</dbReference>
<dbReference type="OrthoDB" id="9778320at2"/>
<keyword evidence="6" id="KW-1185">Reference proteome</keyword>
<dbReference type="GO" id="GO:0005576">
    <property type="term" value="C:extracellular region"/>
    <property type="evidence" value="ECO:0007669"/>
    <property type="project" value="UniProtKB-SubCell"/>
</dbReference>
<dbReference type="InterPro" id="IPR011330">
    <property type="entry name" value="Glyco_hydro/deAcase_b/a-brl"/>
</dbReference>
<dbReference type="Proteomes" id="UP000095255">
    <property type="component" value="Unassembled WGS sequence"/>
</dbReference>